<dbReference type="GO" id="GO:0003989">
    <property type="term" value="F:acetyl-CoA carboxylase activity"/>
    <property type="evidence" value="ECO:0007669"/>
    <property type="project" value="InterPro"/>
</dbReference>
<evidence type="ECO:0000256" key="4">
    <source>
        <dbReference type="ARBA" id="ARBA00023098"/>
    </source>
</evidence>
<gene>
    <name evidence="5" type="primary">accD</name>
    <name evidence="7" type="ORF">FC50_GL002108</name>
</gene>
<dbReference type="PANTHER" id="PTHR42995:SF5">
    <property type="entry name" value="ACETYL-COENZYME A CARBOXYLASE CARBOXYL TRANSFERASE SUBUNIT BETA, CHLOROPLASTIC"/>
    <property type="match status" value="1"/>
</dbReference>
<evidence type="ECO:0000256" key="1">
    <source>
        <dbReference type="ARBA" id="ARBA00022516"/>
    </source>
</evidence>
<keyword evidence="5" id="KW-0963">Cytoplasm</keyword>
<comment type="similarity">
    <text evidence="5">Belongs to the AccD/PCCB family.</text>
</comment>
<dbReference type="GO" id="GO:2001295">
    <property type="term" value="P:malonyl-CoA biosynthetic process"/>
    <property type="evidence" value="ECO:0007669"/>
    <property type="project" value="UniProtKB-UniRule"/>
</dbReference>
<dbReference type="AlphaFoldDB" id="A0A0R1TT59"/>
<keyword evidence="5" id="KW-0275">Fatty acid biosynthesis</keyword>
<evidence type="ECO:0000313" key="8">
    <source>
        <dbReference type="Proteomes" id="UP000051922"/>
    </source>
</evidence>
<keyword evidence="8" id="KW-1185">Reference proteome</keyword>
<feature type="binding site" evidence="5">
    <location>
        <position position="27"/>
    </location>
    <ligand>
        <name>Zn(2+)</name>
        <dbReference type="ChEBI" id="CHEBI:29105"/>
    </ligand>
</feature>
<dbReference type="PANTHER" id="PTHR42995">
    <property type="entry name" value="ACETYL-COENZYME A CARBOXYLASE CARBOXYL TRANSFERASE SUBUNIT BETA, CHLOROPLASTIC"/>
    <property type="match status" value="1"/>
</dbReference>
<feature type="binding site" evidence="5">
    <location>
        <position position="30"/>
    </location>
    <ligand>
        <name>Zn(2+)</name>
        <dbReference type="ChEBI" id="CHEBI:29105"/>
    </ligand>
</feature>
<dbReference type="UniPathway" id="UPA00655">
    <property type="reaction ID" value="UER00711"/>
</dbReference>
<sequence length="278" mass="30465">MSKFNQSDRQQLAARMDKIPDNLYVKCPFCGEVYYHAELTVYDECPLCGYGMRMGALERVAMLTDEATAINPDLVVDAAVTDAAYQQKLARAQANSGIKESVWTGCVRMGGYPAALGVMDTHFMMGSLGRVAGEKLARLFEVATTRKLPVILYTASGGARMQEGLFSLMQMAKVSQAVADHARAGLLYAVMLTDPTTGGVTASFAMEADITLAEPHALVGFTGRRVIQQTLHVDPPRDFQRAETLLHNGFVDAIVPRSEQKAYLVDLLRMHQLAEVRQ</sequence>
<keyword evidence="5" id="KW-0479">Metal-binding</keyword>
<keyword evidence="3 5" id="KW-0863">Zinc-finger</keyword>
<keyword evidence="1 5" id="KW-0444">Lipid biosynthesis</keyword>
<keyword evidence="5" id="KW-0547">Nucleotide-binding</keyword>
<comment type="function">
    <text evidence="5">Component of the acetyl coenzyme A carboxylase (ACC) complex. Biotin carboxylase (BC) catalyzes the carboxylation of biotin on its carrier protein (BCCP) and then the CO(2) group is transferred by the transcarboxylase to acetyl-CoA to form malonyl-CoA.</text>
</comment>
<comment type="cofactor">
    <cofactor evidence="5">
        <name>Zn(2+)</name>
        <dbReference type="ChEBI" id="CHEBI:29105"/>
    </cofactor>
    <text evidence="5">Binds 1 zinc ion per subunit.</text>
</comment>
<evidence type="ECO:0000256" key="3">
    <source>
        <dbReference type="ARBA" id="ARBA00022771"/>
    </source>
</evidence>
<keyword evidence="5" id="KW-0067">ATP-binding</keyword>
<comment type="subcellular location">
    <subcellularLocation>
        <location evidence="5">Cytoplasm</location>
    </subcellularLocation>
</comment>
<dbReference type="GO" id="GO:0005524">
    <property type="term" value="F:ATP binding"/>
    <property type="evidence" value="ECO:0007669"/>
    <property type="project" value="UniProtKB-KW"/>
</dbReference>
<organism evidence="7 8">
    <name type="scientific">Lacticaseibacillus pantheris DSM 15945 = JCM 12539 = NBRC 106106</name>
    <dbReference type="NCBI Taxonomy" id="1423783"/>
    <lineage>
        <taxon>Bacteria</taxon>
        <taxon>Bacillati</taxon>
        <taxon>Bacillota</taxon>
        <taxon>Bacilli</taxon>
        <taxon>Lactobacillales</taxon>
        <taxon>Lactobacillaceae</taxon>
        <taxon>Lacticaseibacillus</taxon>
    </lineage>
</organism>
<dbReference type="EC" id="2.1.3.15" evidence="5"/>
<comment type="caution">
    <text evidence="5">Lacks conserved residue(s) required for the propagation of feature annotation.</text>
</comment>
<comment type="subunit">
    <text evidence="5">Acetyl-CoA carboxylase is a heterohexamer composed of biotin carboxyl carrier protein (AccB), biotin carboxylase (AccC) and two subunits each of ACCase subunit alpha (AccA) and ACCase subunit beta (AccD).</text>
</comment>
<feature type="domain" description="CoA carboxyltransferase N-terminal" evidence="6">
    <location>
        <begin position="23"/>
        <end position="278"/>
    </location>
</feature>
<keyword evidence="4 5" id="KW-0443">Lipid metabolism</keyword>
<proteinExistence type="inferred from homology"/>
<keyword evidence="2 5" id="KW-0808">Transferase</keyword>
<feature type="binding site" evidence="5">
    <location>
        <position position="45"/>
    </location>
    <ligand>
        <name>Zn(2+)</name>
        <dbReference type="ChEBI" id="CHEBI:29105"/>
    </ligand>
</feature>
<dbReference type="STRING" id="1423783.FC50_GL002108"/>
<dbReference type="InterPro" id="IPR000438">
    <property type="entry name" value="Acetyl_CoA_COase_Trfase_b_su"/>
</dbReference>
<evidence type="ECO:0000313" key="7">
    <source>
        <dbReference type="EMBL" id="KRL84497.1"/>
    </source>
</evidence>
<dbReference type="GO" id="GO:0009317">
    <property type="term" value="C:acetyl-CoA carboxylase complex"/>
    <property type="evidence" value="ECO:0007669"/>
    <property type="project" value="InterPro"/>
</dbReference>
<evidence type="ECO:0000256" key="5">
    <source>
        <dbReference type="HAMAP-Rule" id="MF_01395"/>
    </source>
</evidence>
<dbReference type="HAMAP" id="MF_01395">
    <property type="entry name" value="AcetylCoA_CT_beta"/>
    <property type="match status" value="1"/>
</dbReference>
<comment type="caution">
    <text evidence="7">The sequence shown here is derived from an EMBL/GenBank/DDBJ whole genome shotgun (WGS) entry which is preliminary data.</text>
</comment>
<dbReference type="InterPro" id="IPR034733">
    <property type="entry name" value="AcCoA_carboxyl_beta"/>
</dbReference>
<dbReference type="SUPFAM" id="SSF52096">
    <property type="entry name" value="ClpP/crotonase"/>
    <property type="match status" value="1"/>
</dbReference>
<dbReference type="RefSeq" id="WP_054650643.1">
    <property type="nucleotide sequence ID" value="NZ_AZFJ01000061.1"/>
</dbReference>
<dbReference type="Gene3D" id="3.90.226.10">
    <property type="entry name" value="2-enoyl-CoA Hydratase, Chain A, domain 1"/>
    <property type="match status" value="1"/>
</dbReference>
<comment type="catalytic activity">
    <reaction evidence="5">
        <text>N(6)-carboxybiotinyl-L-lysyl-[protein] + acetyl-CoA = N(6)-biotinyl-L-lysyl-[protein] + malonyl-CoA</text>
        <dbReference type="Rhea" id="RHEA:54728"/>
        <dbReference type="Rhea" id="RHEA-COMP:10505"/>
        <dbReference type="Rhea" id="RHEA-COMP:10506"/>
        <dbReference type="ChEBI" id="CHEBI:57288"/>
        <dbReference type="ChEBI" id="CHEBI:57384"/>
        <dbReference type="ChEBI" id="CHEBI:83144"/>
        <dbReference type="ChEBI" id="CHEBI:83145"/>
        <dbReference type="EC" id="2.1.3.15"/>
    </reaction>
</comment>
<keyword evidence="5" id="KW-0862">Zinc</keyword>
<dbReference type="InterPro" id="IPR011762">
    <property type="entry name" value="COA_CT_N"/>
</dbReference>
<dbReference type="PATRIC" id="fig|1423783.4.peg.2162"/>
<reference evidence="7 8" key="1">
    <citation type="journal article" date="2015" name="Genome Announc.">
        <title>Expanding the biotechnology potential of lactobacilli through comparative genomics of 213 strains and associated genera.</title>
        <authorList>
            <person name="Sun Z."/>
            <person name="Harris H.M."/>
            <person name="McCann A."/>
            <person name="Guo C."/>
            <person name="Argimon S."/>
            <person name="Zhang W."/>
            <person name="Yang X."/>
            <person name="Jeffery I.B."/>
            <person name="Cooney J.C."/>
            <person name="Kagawa T.F."/>
            <person name="Liu W."/>
            <person name="Song Y."/>
            <person name="Salvetti E."/>
            <person name="Wrobel A."/>
            <person name="Rasinkangas P."/>
            <person name="Parkhill J."/>
            <person name="Rea M.C."/>
            <person name="O'Sullivan O."/>
            <person name="Ritari J."/>
            <person name="Douillard F.P."/>
            <person name="Paul Ross R."/>
            <person name="Yang R."/>
            <person name="Briner A.E."/>
            <person name="Felis G.E."/>
            <person name="de Vos W.M."/>
            <person name="Barrangou R."/>
            <person name="Klaenhammer T.R."/>
            <person name="Caufield P.W."/>
            <person name="Cui Y."/>
            <person name="Zhang H."/>
            <person name="O'Toole P.W."/>
        </authorList>
    </citation>
    <scope>NUCLEOTIDE SEQUENCE [LARGE SCALE GENOMIC DNA]</scope>
    <source>
        <strain evidence="7 8">DSM 15945</strain>
    </source>
</reference>
<accession>A0A0R1TT59</accession>
<dbReference type="GO" id="GO:0008270">
    <property type="term" value="F:zinc ion binding"/>
    <property type="evidence" value="ECO:0007669"/>
    <property type="project" value="UniProtKB-UniRule"/>
</dbReference>
<dbReference type="GO" id="GO:0016743">
    <property type="term" value="F:carboxyl- or carbamoyltransferase activity"/>
    <property type="evidence" value="ECO:0007669"/>
    <property type="project" value="UniProtKB-UniRule"/>
</dbReference>
<keyword evidence="5" id="KW-0276">Fatty acid metabolism</keyword>
<dbReference type="PROSITE" id="PS50980">
    <property type="entry name" value="COA_CT_NTER"/>
    <property type="match status" value="1"/>
</dbReference>
<dbReference type="GO" id="GO:0006633">
    <property type="term" value="P:fatty acid biosynthetic process"/>
    <property type="evidence" value="ECO:0007669"/>
    <property type="project" value="UniProtKB-KW"/>
</dbReference>
<dbReference type="InterPro" id="IPR029045">
    <property type="entry name" value="ClpP/crotonase-like_dom_sf"/>
</dbReference>
<dbReference type="PRINTS" id="PR01070">
    <property type="entry name" value="ACCCTRFRASEB"/>
</dbReference>
<dbReference type="OrthoDB" id="9772975at2"/>
<name>A0A0R1TT59_9LACO</name>
<dbReference type="EMBL" id="AZFJ01000061">
    <property type="protein sequence ID" value="KRL84497.1"/>
    <property type="molecule type" value="Genomic_DNA"/>
</dbReference>
<dbReference type="Proteomes" id="UP000051922">
    <property type="component" value="Unassembled WGS sequence"/>
</dbReference>
<evidence type="ECO:0000259" key="6">
    <source>
        <dbReference type="PROSITE" id="PS50980"/>
    </source>
</evidence>
<feature type="binding site" evidence="5">
    <location>
        <position position="48"/>
    </location>
    <ligand>
        <name>Zn(2+)</name>
        <dbReference type="ChEBI" id="CHEBI:29105"/>
    </ligand>
</feature>
<evidence type="ECO:0000256" key="2">
    <source>
        <dbReference type="ARBA" id="ARBA00022679"/>
    </source>
</evidence>
<comment type="pathway">
    <text evidence="5">Lipid metabolism; malonyl-CoA biosynthesis; malonyl-CoA from acetyl-CoA: step 1/1.</text>
</comment>
<dbReference type="Pfam" id="PF01039">
    <property type="entry name" value="Carboxyl_trans"/>
    <property type="match status" value="1"/>
</dbReference>
<protein>
    <recommendedName>
        <fullName evidence="5">Acetyl-coenzyme A carboxylase carboxyl transferase subunit beta</fullName>
        <shortName evidence="5">ACCase subunit beta</shortName>
        <shortName evidence="5">Acetyl-CoA carboxylase carboxyltransferase subunit beta</shortName>
        <ecNumber evidence="5">2.1.3.15</ecNumber>
    </recommendedName>
</protein>